<dbReference type="GO" id="GO:0003824">
    <property type="term" value="F:catalytic activity"/>
    <property type="evidence" value="ECO:0007669"/>
    <property type="project" value="InterPro"/>
</dbReference>
<dbReference type="Proteomes" id="UP000473699">
    <property type="component" value="Unassembled WGS sequence"/>
</dbReference>
<evidence type="ECO:0000256" key="3">
    <source>
        <dbReference type="ARBA" id="ARBA00022723"/>
    </source>
</evidence>
<evidence type="ECO:0000256" key="6">
    <source>
        <dbReference type="PIRSR" id="PIRSR004869-50"/>
    </source>
</evidence>
<accession>A0A6L5YDL4</accession>
<dbReference type="InterPro" id="IPR058240">
    <property type="entry name" value="rSAM_sf"/>
</dbReference>
<dbReference type="InterPro" id="IPR013785">
    <property type="entry name" value="Aldolase_TIM"/>
</dbReference>
<gene>
    <name evidence="8" type="primary">amrS</name>
    <name evidence="8" type="ORF">FYJ74_10230</name>
</gene>
<evidence type="ECO:0000256" key="4">
    <source>
        <dbReference type="ARBA" id="ARBA00023004"/>
    </source>
</evidence>
<dbReference type="GO" id="GO:0046872">
    <property type="term" value="F:metal ion binding"/>
    <property type="evidence" value="ECO:0007669"/>
    <property type="project" value="UniProtKB-KW"/>
</dbReference>
<evidence type="ECO:0000313" key="8">
    <source>
        <dbReference type="EMBL" id="MST56406.1"/>
    </source>
</evidence>
<dbReference type="SUPFAM" id="SSF102114">
    <property type="entry name" value="Radical SAM enzymes"/>
    <property type="match status" value="1"/>
</dbReference>
<dbReference type="SFLD" id="SFLDS00029">
    <property type="entry name" value="Radical_SAM"/>
    <property type="match status" value="1"/>
</dbReference>
<keyword evidence="1" id="KW-0004">4Fe-4S</keyword>
<keyword evidence="4 6" id="KW-0408">Iron</keyword>
<comment type="cofactor">
    <cofactor evidence="6">
        <name>[4Fe-4S] cluster</name>
        <dbReference type="ChEBI" id="CHEBI:49883"/>
    </cofactor>
    <text evidence="6">Binds 1 [4Fe-4S] cluster. The cluster is coordinated with 3 cysteines and an exchangeable S-adenosyl-L-methionine.</text>
</comment>
<dbReference type="InterPro" id="IPR027596">
    <property type="entry name" value="AmmeMemoSam_rS"/>
</dbReference>
<dbReference type="GO" id="GO:0051539">
    <property type="term" value="F:4 iron, 4 sulfur cluster binding"/>
    <property type="evidence" value="ECO:0007669"/>
    <property type="project" value="UniProtKB-KW"/>
</dbReference>
<dbReference type="PROSITE" id="PS51918">
    <property type="entry name" value="RADICAL_SAM"/>
    <property type="match status" value="1"/>
</dbReference>
<evidence type="ECO:0000256" key="1">
    <source>
        <dbReference type="ARBA" id="ARBA00022485"/>
    </source>
</evidence>
<keyword evidence="9" id="KW-1185">Reference proteome</keyword>
<dbReference type="EMBL" id="VUNH01000011">
    <property type="protein sequence ID" value="MST56406.1"/>
    <property type="molecule type" value="Genomic_DNA"/>
</dbReference>
<feature type="binding site" evidence="6">
    <location>
        <position position="69"/>
    </location>
    <ligand>
        <name>[4Fe-4S] cluster</name>
        <dbReference type="ChEBI" id="CHEBI:49883"/>
        <note>4Fe-4S-S-AdoMet</note>
    </ligand>
</feature>
<dbReference type="PIRSF" id="PIRSF004869">
    <property type="entry name" value="PflX_prd"/>
    <property type="match status" value="1"/>
</dbReference>
<evidence type="ECO:0000313" key="9">
    <source>
        <dbReference type="Proteomes" id="UP000473699"/>
    </source>
</evidence>
<keyword evidence="5 6" id="KW-0411">Iron-sulfur</keyword>
<evidence type="ECO:0000259" key="7">
    <source>
        <dbReference type="PROSITE" id="PS51918"/>
    </source>
</evidence>
<dbReference type="Gene3D" id="3.20.20.70">
    <property type="entry name" value="Aldolase class I"/>
    <property type="match status" value="1"/>
</dbReference>
<dbReference type="InterPro" id="IPR034457">
    <property type="entry name" value="Organic_radical-activating"/>
</dbReference>
<reference evidence="8 9" key="1">
    <citation type="submission" date="2019-08" db="EMBL/GenBank/DDBJ databases">
        <title>In-depth cultivation of the pig gut microbiome towards novel bacterial diversity and tailored functional studies.</title>
        <authorList>
            <person name="Wylensek D."/>
            <person name="Hitch T.C.A."/>
            <person name="Clavel T."/>
        </authorList>
    </citation>
    <scope>NUCLEOTIDE SEQUENCE [LARGE SCALE GENOMIC DNA]</scope>
    <source>
        <strain evidence="8 9">SM-530-WT-4B</strain>
    </source>
</reference>
<organism evidence="8 9">
    <name type="scientific">Pyramidobacter porci</name>
    <dbReference type="NCBI Taxonomy" id="2605789"/>
    <lineage>
        <taxon>Bacteria</taxon>
        <taxon>Thermotogati</taxon>
        <taxon>Synergistota</taxon>
        <taxon>Synergistia</taxon>
        <taxon>Synergistales</taxon>
        <taxon>Dethiosulfovibrionaceae</taxon>
        <taxon>Pyramidobacter</taxon>
    </lineage>
</organism>
<sequence length="275" mass="31304">MKRCQLCFHRCALEEGQRGICRARVCRGGRIVEENYGRITSLALDPIEKKPLRRFYPGSFILSVGSYGCNLRCPFCQNDSIAMSDGSGLTARRAEPVRLAELAGELRVRGNIGLAYTYNEPTVSYDFVVDCARLIHERQMKNVLVTNGSLLSEPLRRLLPLIDAMNVDLKGFTEAYYRWLGGDLETVKNFIRRAVEFGCHVEVTTLVVPGKNDGDDEIERLAAWLASLDRNLPLHLSRFFPRYKVQDRLPTPVARIYRLAELARRHLTYVYEGNC</sequence>
<feature type="binding site" evidence="6">
    <location>
        <position position="76"/>
    </location>
    <ligand>
        <name>[4Fe-4S] cluster</name>
        <dbReference type="ChEBI" id="CHEBI:49883"/>
        <note>4Fe-4S-S-AdoMet</note>
    </ligand>
</feature>
<dbReference type="InterPro" id="IPR007197">
    <property type="entry name" value="rSAM"/>
</dbReference>
<comment type="caution">
    <text evidence="8">The sequence shown here is derived from an EMBL/GenBank/DDBJ whole genome shotgun (WGS) entry which is preliminary data.</text>
</comment>
<proteinExistence type="predicted"/>
<feature type="domain" description="Radical SAM core" evidence="7">
    <location>
        <begin position="54"/>
        <end position="272"/>
    </location>
</feature>
<dbReference type="RefSeq" id="WP_154529481.1">
    <property type="nucleotide sequence ID" value="NZ_VUNH01000011.1"/>
</dbReference>
<protein>
    <submittedName>
        <fullName evidence="8">AmmeMemoRadiSam system radical SAM enzyme</fullName>
    </submittedName>
</protein>
<dbReference type="CDD" id="cd01335">
    <property type="entry name" value="Radical_SAM"/>
    <property type="match status" value="1"/>
</dbReference>
<evidence type="ECO:0000256" key="2">
    <source>
        <dbReference type="ARBA" id="ARBA00022691"/>
    </source>
</evidence>
<dbReference type="AlphaFoldDB" id="A0A6L5YDL4"/>
<dbReference type="InterPro" id="IPR016431">
    <property type="entry name" value="Pyrv-formate_lyase-activ_prd"/>
</dbReference>
<evidence type="ECO:0000256" key="5">
    <source>
        <dbReference type="ARBA" id="ARBA00023014"/>
    </source>
</evidence>
<keyword evidence="3 6" id="KW-0479">Metal-binding</keyword>
<keyword evidence="2 6" id="KW-0949">S-adenosyl-L-methionine</keyword>
<dbReference type="Pfam" id="PF04055">
    <property type="entry name" value="Radical_SAM"/>
    <property type="match status" value="1"/>
</dbReference>
<dbReference type="SFLD" id="SFLDG01101">
    <property type="entry name" value="Uncharacterised_Radical_SAM_Su"/>
    <property type="match status" value="1"/>
</dbReference>
<name>A0A6L5YDL4_9BACT</name>
<dbReference type="PANTHER" id="PTHR30352:SF5">
    <property type="entry name" value="PYRUVATE FORMATE-LYASE 1-ACTIVATING ENZYME"/>
    <property type="match status" value="1"/>
</dbReference>
<feature type="binding site" evidence="6">
    <location>
        <position position="73"/>
    </location>
    <ligand>
        <name>[4Fe-4S] cluster</name>
        <dbReference type="ChEBI" id="CHEBI:49883"/>
        <note>4Fe-4S-S-AdoMet</note>
    </ligand>
</feature>
<dbReference type="PANTHER" id="PTHR30352">
    <property type="entry name" value="PYRUVATE FORMATE-LYASE-ACTIVATING ENZYME"/>
    <property type="match status" value="1"/>
</dbReference>
<dbReference type="NCBIfam" id="TIGR04337">
    <property type="entry name" value="AmmeMemoSam_rS"/>
    <property type="match status" value="1"/>
</dbReference>